<keyword evidence="6" id="KW-1185">Reference proteome</keyword>
<dbReference type="PANTHER" id="PTHR48043">
    <property type="entry name" value="EG:EG0003.4 PROTEIN-RELATED"/>
    <property type="match status" value="1"/>
</dbReference>
<keyword evidence="4" id="KW-0812">Transmembrane</keyword>
<dbReference type="Gene3D" id="3.40.50.2000">
    <property type="entry name" value="Glycogen Phosphorylase B"/>
    <property type="match status" value="2"/>
</dbReference>
<organism evidence="5 6">
    <name type="scientific">Leptidea sinapis</name>
    <dbReference type="NCBI Taxonomy" id="189913"/>
    <lineage>
        <taxon>Eukaryota</taxon>
        <taxon>Metazoa</taxon>
        <taxon>Ecdysozoa</taxon>
        <taxon>Arthropoda</taxon>
        <taxon>Hexapoda</taxon>
        <taxon>Insecta</taxon>
        <taxon>Pterygota</taxon>
        <taxon>Neoptera</taxon>
        <taxon>Endopterygota</taxon>
        <taxon>Lepidoptera</taxon>
        <taxon>Glossata</taxon>
        <taxon>Ditrysia</taxon>
        <taxon>Papilionoidea</taxon>
        <taxon>Pieridae</taxon>
        <taxon>Dismorphiinae</taxon>
        <taxon>Leptidea</taxon>
    </lineage>
</organism>
<dbReference type="InterPro" id="IPR050271">
    <property type="entry name" value="UDP-glycosyltransferase"/>
</dbReference>
<gene>
    <name evidence="5" type="ORF">LSINAPIS_LOCUS2412</name>
</gene>
<dbReference type="PROSITE" id="PS00375">
    <property type="entry name" value="UDPGT"/>
    <property type="match status" value="2"/>
</dbReference>
<evidence type="ECO:0000256" key="3">
    <source>
        <dbReference type="ARBA" id="ARBA00022679"/>
    </source>
</evidence>
<dbReference type="Pfam" id="PF00201">
    <property type="entry name" value="UDPGT"/>
    <property type="match status" value="2"/>
</dbReference>
<evidence type="ECO:0000256" key="2">
    <source>
        <dbReference type="ARBA" id="ARBA00022676"/>
    </source>
</evidence>
<dbReference type="Proteomes" id="UP000324832">
    <property type="component" value="Unassembled WGS sequence"/>
</dbReference>
<protein>
    <recommendedName>
        <fullName evidence="7">UDP-glycosyltransferases domain-containing protein</fullName>
    </recommendedName>
</protein>
<comment type="similarity">
    <text evidence="1">Belongs to the UDP-glycosyltransferase family.</text>
</comment>
<evidence type="ECO:0000256" key="1">
    <source>
        <dbReference type="ARBA" id="ARBA00009995"/>
    </source>
</evidence>
<keyword evidence="3" id="KW-0808">Transferase</keyword>
<evidence type="ECO:0000313" key="5">
    <source>
        <dbReference type="EMBL" id="VVC89236.1"/>
    </source>
</evidence>
<dbReference type="SUPFAM" id="SSF53756">
    <property type="entry name" value="UDP-Glycosyltransferase/glycogen phosphorylase"/>
    <property type="match status" value="2"/>
</dbReference>
<sequence>MPENLSYKGGNIKKIDVSKNLEILKAAGDSISIKAIMDKKVNYQDQRFMFSMFLENARMTFSNEAVQDLFKDKSQHFDVIVAEWMFTEVYAGLAAVYDCPLIWFSTVEPHWMVLRLIDEGTNPALAVDVLSRRISTPLSFVQRLESLYDRMYTYYFYHTFVYDKEEEIYSKYMVPHINSQKYTPLDVLRYNASLMLGNSHVSLGEASSLPQSYKPIGGYHIEKNVKPLPDNIKKIMDGAKSGVIYFSMGSNLKSRDFPEELKQKLLKFLGGLKQTVIWKFEEDLPNRPSNVHIVSWAPQQSILAHPNCVLFISHGGLLSTTEAIHFGVPLVGIPVFADQFINIERAVNKGFAKKVQLTYNLAEDLKEQVENIINDPTYTTKVKELSFIYHDRPVAPGAELVHWVEHVVKTRGAPHLRSPALHIMWFLRLSCVLLLTGIVESYKILLISPISGKSLVLLTDSIAKYLADAGHENIKKIMDDAKHGVIYFSMGSNLKSRDFPEELKKKLLKFLGGLNQTVIWKFEEELPNRPSNVHIVSWAPQQSILAHPNCVLFISHGGLLSTTEAIHFGVPLVGIPVFADQFINVERAVIKGFAKKVQLTSNLAEDLKEQVENILSDPIYTTKVKELSFIYHDRPVTPGAELVHWVEHVVKTRGAPHLRSPTLHLPLYQKLYLDLLASLLLLTLSAVLLIRKMYSMLFFPPCIDNKKLN</sequence>
<evidence type="ECO:0000256" key="4">
    <source>
        <dbReference type="SAM" id="Phobius"/>
    </source>
</evidence>
<dbReference type="EMBL" id="FZQP02000482">
    <property type="protein sequence ID" value="VVC89236.1"/>
    <property type="molecule type" value="Genomic_DNA"/>
</dbReference>
<dbReference type="CDD" id="cd03784">
    <property type="entry name" value="GT1_Gtf-like"/>
    <property type="match status" value="2"/>
</dbReference>
<reference evidence="5 6" key="1">
    <citation type="submission" date="2017-07" db="EMBL/GenBank/DDBJ databases">
        <authorList>
            <person name="Talla V."/>
            <person name="Backstrom N."/>
        </authorList>
    </citation>
    <scope>NUCLEOTIDE SEQUENCE [LARGE SCALE GENOMIC DNA]</scope>
</reference>
<keyword evidence="4" id="KW-0472">Membrane</keyword>
<dbReference type="GO" id="GO:0008194">
    <property type="term" value="F:UDP-glycosyltransferase activity"/>
    <property type="evidence" value="ECO:0007669"/>
    <property type="project" value="InterPro"/>
</dbReference>
<evidence type="ECO:0000313" key="6">
    <source>
        <dbReference type="Proteomes" id="UP000324832"/>
    </source>
</evidence>
<dbReference type="InterPro" id="IPR002213">
    <property type="entry name" value="UDP_glucos_trans"/>
</dbReference>
<dbReference type="AlphaFoldDB" id="A0A5E4PSX0"/>
<keyword evidence="4" id="KW-1133">Transmembrane helix</keyword>
<dbReference type="FunFam" id="3.40.50.2000:FF:000050">
    <property type="entry name" value="UDP-glucuronosyltransferase"/>
    <property type="match status" value="2"/>
</dbReference>
<name>A0A5E4PSX0_9NEOP</name>
<proteinExistence type="inferred from homology"/>
<keyword evidence="2" id="KW-0328">Glycosyltransferase</keyword>
<accession>A0A5E4PSX0</accession>
<dbReference type="PANTHER" id="PTHR48043:SF159">
    <property type="entry name" value="EG:EG0003.4 PROTEIN-RELATED"/>
    <property type="match status" value="1"/>
</dbReference>
<dbReference type="InterPro" id="IPR035595">
    <property type="entry name" value="UDP_glycos_trans_CS"/>
</dbReference>
<feature type="transmembrane region" description="Helical" evidence="4">
    <location>
        <begin position="671"/>
        <end position="690"/>
    </location>
</feature>
<evidence type="ECO:0008006" key="7">
    <source>
        <dbReference type="Google" id="ProtNLM"/>
    </source>
</evidence>